<evidence type="ECO:0000313" key="2">
    <source>
        <dbReference type="Proteomes" id="UP000482960"/>
    </source>
</evidence>
<accession>A0A6V8L073</accession>
<dbReference type="AlphaFoldDB" id="A0A6V8L073"/>
<name>A0A6V8L073_9ACTN</name>
<comment type="caution">
    <text evidence="1">The sequence shown here is derived from an EMBL/GenBank/DDBJ whole genome shotgun (WGS) entry which is preliminary data.</text>
</comment>
<gene>
    <name evidence="1" type="ORF">Prum_017930</name>
</gene>
<keyword evidence="2" id="KW-1185">Reference proteome</keyword>
<dbReference type="EMBL" id="BLPG01000001">
    <property type="protein sequence ID" value="GFJ88151.1"/>
    <property type="molecule type" value="Genomic_DNA"/>
</dbReference>
<organism evidence="1 2">
    <name type="scientific">Phytohabitans rumicis</name>
    <dbReference type="NCBI Taxonomy" id="1076125"/>
    <lineage>
        <taxon>Bacteria</taxon>
        <taxon>Bacillati</taxon>
        <taxon>Actinomycetota</taxon>
        <taxon>Actinomycetes</taxon>
        <taxon>Micromonosporales</taxon>
        <taxon>Micromonosporaceae</taxon>
    </lineage>
</organism>
<protein>
    <submittedName>
        <fullName evidence="1">Uncharacterized protein</fullName>
    </submittedName>
</protein>
<dbReference type="Proteomes" id="UP000482960">
    <property type="component" value="Unassembled WGS sequence"/>
</dbReference>
<sequence length="61" mass="6463">MNDVAISVGAVKVAEHAHRFGVPLTSAQCEQMSRAVLEAAEPYFDGVGPDLGWPPLPDPMS</sequence>
<dbReference type="RefSeq" id="WP_173075397.1">
    <property type="nucleotide sequence ID" value="NZ_BAABJB010000006.1"/>
</dbReference>
<reference evidence="1 2" key="2">
    <citation type="submission" date="2020-03" db="EMBL/GenBank/DDBJ databases">
        <authorList>
            <person name="Ichikawa N."/>
            <person name="Kimura A."/>
            <person name="Kitahashi Y."/>
            <person name="Uohara A."/>
        </authorList>
    </citation>
    <scope>NUCLEOTIDE SEQUENCE [LARGE SCALE GENOMIC DNA]</scope>
    <source>
        <strain evidence="1 2">NBRC 108638</strain>
    </source>
</reference>
<proteinExistence type="predicted"/>
<evidence type="ECO:0000313" key="1">
    <source>
        <dbReference type="EMBL" id="GFJ88151.1"/>
    </source>
</evidence>
<reference evidence="1 2" key="1">
    <citation type="submission" date="2020-03" db="EMBL/GenBank/DDBJ databases">
        <title>Whole genome shotgun sequence of Phytohabitans rumicis NBRC 108638.</title>
        <authorList>
            <person name="Komaki H."/>
            <person name="Tamura T."/>
        </authorList>
    </citation>
    <scope>NUCLEOTIDE SEQUENCE [LARGE SCALE GENOMIC DNA]</scope>
    <source>
        <strain evidence="1 2">NBRC 108638</strain>
    </source>
</reference>